<protein>
    <submittedName>
        <fullName evidence="1">Uncharacterized protein</fullName>
    </submittedName>
</protein>
<keyword evidence="2" id="KW-1185">Reference proteome</keyword>
<dbReference type="Proteomes" id="UP000248714">
    <property type="component" value="Unassembled WGS sequence"/>
</dbReference>
<organism evidence="1 2">
    <name type="scientific">Lentzea atacamensis</name>
    <dbReference type="NCBI Taxonomy" id="531938"/>
    <lineage>
        <taxon>Bacteria</taxon>
        <taxon>Bacillati</taxon>
        <taxon>Actinomycetota</taxon>
        <taxon>Actinomycetes</taxon>
        <taxon>Pseudonocardiales</taxon>
        <taxon>Pseudonocardiaceae</taxon>
        <taxon>Lentzea</taxon>
    </lineage>
</organism>
<gene>
    <name evidence="1" type="ORF">C8D87_109288</name>
</gene>
<feature type="non-terminal residue" evidence="1">
    <location>
        <position position="45"/>
    </location>
</feature>
<comment type="caution">
    <text evidence="1">The sequence shown here is derived from an EMBL/GenBank/DDBJ whole genome shotgun (WGS) entry which is preliminary data.</text>
</comment>
<evidence type="ECO:0000313" key="2">
    <source>
        <dbReference type="Proteomes" id="UP000248714"/>
    </source>
</evidence>
<accession>A0ABX9E0K7</accession>
<dbReference type="EMBL" id="QLTT01000009">
    <property type="protein sequence ID" value="RAS61841.1"/>
    <property type="molecule type" value="Genomic_DNA"/>
</dbReference>
<reference evidence="1 2" key="1">
    <citation type="submission" date="2018-06" db="EMBL/GenBank/DDBJ databases">
        <title>Genomic Encyclopedia of Type Strains, Phase IV (KMG-IV): sequencing the most valuable type-strain genomes for metagenomic binning, comparative biology and taxonomic classification.</title>
        <authorList>
            <person name="Goeker M."/>
        </authorList>
    </citation>
    <scope>NUCLEOTIDE SEQUENCE [LARGE SCALE GENOMIC DNA]</scope>
    <source>
        <strain evidence="1 2">DSM 45479</strain>
    </source>
</reference>
<evidence type="ECO:0000313" key="1">
    <source>
        <dbReference type="EMBL" id="RAS61841.1"/>
    </source>
</evidence>
<sequence length="45" mass="4731">MCVKVSCAPSLSCRCWQLGADWGEVDESDALALLHAAADTGVGFF</sequence>
<name>A0ABX9E0K7_9PSEU</name>
<proteinExistence type="predicted"/>